<dbReference type="AlphaFoldDB" id="J3MWX9"/>
<evidence type="ECO:0000256" key="1">
    <source>
        <dbReference type="SAM" id="MobiDB-lite"/>
    </source>
</evidence>
<reference evidence="3" key="2">
    <citation type="submission" date="2013-04" db="UniProtKB">
        <authorList>
            <consortium name="EnsemblPlants"/>
        </authorList>
    </citation>
    <scope>IDENTIFICATION</scope>
</reference>
<dbReference type="HOGENOM" id="CLU_1404432_0_0_1"/>
<organism evidence="3">
    <name type="scientific">Oryza brachyantha</name>
    <name type="common">malo sina</name>
    <dbReference type="NCBI Taxonomy" id="4533"/>
    <lineage>
        <taxon>Eukaryota</taxon>
        <taxon>Viridiplantae</taxon>
        <taxon>Streptophyta</taxon>
        <taxon>Embryophyta</taxon>
        <taxon>Tracheophyta</taxon>
        <taxon>Spermatophyta</taxon>
        <taxon>Magnoliopsida</taxon>
        <taxon>Liliopsida</taxon>
        <taxon>Poales</taxon>
        <taxon>Poaceae</taxon>
        <taxon>BOP clade</taxon>
        <taxon>Oryzoideae</taxon>
        <taxon>Oryzeae</taxon>
        <taxon>Oryzinae</taxon>
        <taxon>Oryza</taxon>
    </lineage>
</organism>
<name>J3MWX9_ORYBR</name>
<dbReference type="Gramene" id="OB09G15080.1">
    <property type="protein sequence ID" value="OB09G15080.1"/>
    <property type="gene ID" value="OB09G15080"/>
</dbReference>
<keyword evidence="2" id="KW-0472">Membrane</keyword>
<dbReference type="EnsemblPlants" id="OB09G15080.1">
    <property type="protein sequence ID" value="OB09G15080.1"/>
    <property type="gene ID" value="OB09G15080"/>
</dbReference>
<proteinExistence type="predicted"/>
<feature type="compositionally biased region" description="Polar residues" evidence="1">
    <location>
        <begin position="171"/>
        <end position="184"/>
    </location>
</feature>
<evidence type="ECO:0000313" key="3">
    <source>
        <dbReference type="EnsemblPlants" id="OB09G15080.1"/>
    </source>
</evidence>
<dbReference type="Proteomes" id="UP000006038">
    <property type="component" value="Chromosome 9"/>
</dbReference>
<keyword evidence="4" id="KW-1185">Reference proteome</keyword>
<sequence>MSSHVKKMSSQYWMNTFTVPTNESFNHDQLLSQSAASGIKPHHVAATALSPLNSNPRFDPAAVRTLGCSLVIAMTVLSMQVQAAADGRLDKRKNKTPRPRGKGAGAAPALLLLAAVATVALLLLLAVAALPDGAKAARPMHYYDGSSGGGHVRVDAAAAAPGPGGVMAKSLASSGRSSCTNDPNTLEAGPCVHH</sequence>
<feature type="region of interest" description="Disordered" evidence="1">
    <location>
        <begin position="167"/>
        <end position="194"/>
    </location>
</feature>
<reference evidence="3" key="1">
    <citation type="journal article" date="2013" name="Nat. Commun.">
        <title>Whole-genome sequencing of Oryza brachyantha reveals mechanisms underlying Oryza genome evolution.</title>
        <authorList>
            <person name="Chen J."/>
            <person name="Huang Q."/>
            <person name="Gao D."/>
            <person name="Wang J."/>
            <person name="Lang Y."/>
            <person name="Liu T."/>
            <person name="Li B."/>
            <person name="Bai Z."/>
            <person name="Luis Goicoechea J."/>
            <person name="Liang C."/>
            <person name="Chen C."/>
            <person name="Zhang W."/>
            <person name="Sun S."/>
            <person name="Liao Y."/>
            <person name="Zhang X."/>
            <person name="Yang L."/>
            <person name="Song C."/>
            <person name="Wang M."/>
            <person name="Shi J."/>
            <person name="Liu G."/>
            <person name="Liu J."/>
            <person name="Zhou H."/>
            <person name="Zhou W."/>
            <person name="Yu Q."/>
            <person name="An N."/>
            <person name="Chen Y."/>
            <person name="Cai Q."/>
            <person name="Wang B."/>
            <person name="Liu B."/>
            <person name="Min J."/>
            <person name="Huang Y."/>
            <person name="Wu H."/>
            <person name="Li Z."/>
            <person name="Zhang Y."/>
            <person name="Yin Y."/>
            <person name="Song W."/>
            <person name="Jiang J."/>
            <person name="Jackson S.A."/>
            <person name="Wing R.A."/>
            <person name="Wang J."/>
            <person name="Chen M."/>
        </authorList>
    </citation>
    <scope>NUCLEOTIDE SEQUENCE [LARGE SCALE GENOMIC DNA]</scope>
    <source>
        <strain evidence="3">cv. IRGC 101232</strain>
    </source>
</reference>
<feature type="transmembrane region" description="Helical" evidence="2">
    <location>
        <begin position="106"/>
        <end position="130"/>
    </location>
</feature>
<keyword evidence="2" id="KW-1133">Transmembrane helix</keyword>
<keyword evidence="2" id="KW-0812">Transmembrane</keyword>
<evidence type="ECO:0000313" key="4">
    <source>
        <dbReference type="Proteomes" id="UP000006038"/>
    </source>
</evidence>
<accession>J3MWX9</accession>
<protein>
    <submittedName>
        <fullName evidence="3">Uncharacterized protein</fullName>
    </submittedName>
</protein>
<evidence type="ECO:0000256" key="2">
    <source>
        <dbReference type="SAM" id="Phobius"/>
    </source>
</evidence>